<name>A0A433UF56_ANAVA</name>
<dbReference type="EMBL" id="RSCM01000029">
    <property type="protein sequence ID" value="RUS92441.1"/>
    <property type="molecule type" value="Genomic_DNA"/>
</dbReference>
<dbReference type="InterPro" id="IPR055643">
    <property type="entry name" value="DUF7219"/>
</dbReference>
<keyword evidence="2" id="KW-1185">Reference proteome</keyword>
<reference evidence="1 2" key="1">
    <citation type="journal article" date="2019" name="Genome Biol. Evol.">
        <title>Day and night: Metabolic profiles and evolutionary relationships of six axenic non-marine cyanobacteria.</title>
        <authorList>
            <person name="Will S.E."/>
            <person name="Henke P."/>
            <person name="Boedeker C."/>
            <person name="Huang S."/>
            <person name="Brinkmann H."/>
            <person name="Rohde M."/>
            <person name="Jarek M."/>
            <person name="Friedl T."/>
            <person name="Seufert S."/>
            <person name="Schumacher M."/>
            <person name="Overmann J."/>
            <person name="Neumann-Schaal M."/>
            <person name="Petersen J."/>
        </authorList>
    </citation>
    <scope>NUCLEOTIDE SEQUENCE [LARGE SCALE GENOMIC DNA]</scope>
    <source>
        <strain evidence="1 2">SAG 1403-4b</strain>
    </source>
</reference>
<evidence type="ECO:0008006" key="3">
    <source>
        <dbReference type="Google" id="ProtNLM"/>
    </source>
</evidence>
<evidence type="ECO:0000313" key="1">
    <source>
        <dbReference type="EMBL" id="RUS92441.1"/>
    </source>
</evidence>
<sequence>MNQYSDLLSELSDFLYPRSPYYGQLESENVAFNAQLQDFSQRVNYICGLQTGGKLSSEEAYKQIQLLWKHLKMTKKKISLC</sequence>
<protein>
    <recommendedName>
        <fullName evidence="3">Isopropylmalate/homocitrate/citramalate synthase</fullName>
    </recommendedName>
</protein>
<dbReference type="AlphaFoldDB" id="A0A433UF56"/>
<dbReference type="OrthoDB" id="426986at2"/>
<proteinExistence type="predicted"/>
<dbReference type="RefSeq" id="WP_127056850.1">
    <property type="nucleotide sequence ID" value="NZ_RSCM01000029.1"/>
</dbReference>
<dbReference type="Proteomes" id="UP000276103">
    <property type="component" value="Unassembled WGS sequence"/>
</dbReference>
<gene>
    <name evidence="1" type="ORF">DSM107003_50710</name>
</gene>
<comment type="caution">
    <text evidence="1">The sequence shown here is derived from an EMBL/GenBank/DDBJ whole genome shotgun (WGS) entry which is preliminary data.</text>
</comment>
<evidence type="ECO:0000313" key="2">
    <source>
        <dbReference type="Proteomes" id="UP000276103"/>
    </source>
</evidence>
<accession>A0A433UF56</accession>
<dbReference type="Pfam" id="PF23856">
    <property type="entry name" value="DUF7219"/>
    <property type="match status" value="1"/>
</dbReference>
<organism evidence="1 2">
    <name type="scientific">Trichormus variabilis SAG 1403-4b</name>
    <dbReference type="NCBI Taxonomy" id="447716"/>
    <lineage>
        <taxon>Bacteria</taxon>
        <taxon>Bacillati</taxon>
        <taxon>Cyanobacteriota</taxon>
        <taxon>Cyanophyceae</taxon>
        <taxon>Nostocales</taxon>
        <taxon>Nostocaceae</taxon>
        <taxon>Trichormus</taxon>
    </lineage>
</organism>